<gene>
    <name evidence="14" type="ORF">NPX13_g2742</name>
</gene>
<keyword evidence="7 13" id="KW-1133">Transmembrane helix</keyword>
<dbReference type="InterPro" id="IPR050121">
    <property type="entry name" value="Cytochrome_P450_monoxygenase"/>
</dbReference>
<evidence type="ECO:0000256" key="11">
    <source>
        <dbReference type="ARBA" id="ARBA00023136"/>
    </source>
</evidence>
<evidence type="ECO:0008006" key="16">
    <source>
        <dbReference type="Google" id="ProtNLM"/>
    </source>
</evidence>
<dbReference type="VEuPathDB" id="FungiDB:F4678DRAFT_440142"/>
<dbReference type="PRINTS" id="PR00385">
    <property type="entry name" value="P450"/>
</dbReference>
<evidence type="ECO:0000256" key="9">
    <source>
        <dbReference type="ARBA" id="ARBA00023004"/>
    </source>
</evidence>
<dbReference type="GO" id="GO:0004497">
    <property type="term" value="F:monooxygenase activity"/>
    <property type="evidence" value="ECO:0007669"/>
    <property type="project" value="UniProtKB-KW"/>
</dbReference>
<accession>A0A9W8NK51</accession>
<name>A0A9W8NK51_9PEZI</name>
<dbReference type="GO" id="GO:0016705">
    <property type="term" value="F:oxidoreductase activity, acting on paired donors, with incorporation or reduction of molecular oxygen"/>
    <property type="evidence" value="ECO:0007669"/>
    <property type="project" value="InterPro"/>
</dbReference>
<dbReference type="GO" id="GO:0016020">
    <property type="term" value="C:membrane"/>
    <property type="evidence" value="ECO:0007669"/>
    <property type="project" value="UniProtKB-SubCell"/>
</dbReference>
<keyword evidence="4 12" id="KW-0349">Heme</keyword>
<dbReference type="SUPFAM" id="SSF48264">
    <property type="entry name" value="Cytochrome P450"/>
    <property type="match status" value="1"/>
</dbReference>
<comment type="caution">
    <text evidence="14">The sequence shown here is derived from an EMBL/GenBank/DDBJ whole genome shotgun (WGS) entry which is preliminary data.</text>
</comment>
<sequence>MADPVFLQVITPFFLGVILHLRLFIRGEWHLSASSIFLAHVFVFTLVLAKQLVSAFATWYGVTLPILAYLCGLSVSMGVYRLYFHRLRSFPGPRLAALSKLWHVWLSRDSRSYLVLESWRKQYGTFVRTGPSEVTIFHPAGLEWLDGPSSRNGRTDWYDLLYPSVQVFSRDPAVQASRRKVWDRALSLSPLKQYYKRIIPHVLKLESVINTQKDKPIVVNDLLYQNTFDVLSDIGYGLTDIESNHGASVIGDSLSILGPTTPSPWLLRIAFALFPRVWRIPRWFRFLEFNMSIVEKRMKNKPESVDITSFFIEDSQRKDADKTSFEAIYGDSGVVLLAGSTTGPTLILVLYCLARWPENAEKIRQELRSVDYNDMTALSALPHLTGTINESLRLYPAGPTFGSRQTPPEGLDCDGVHIPGDVKVIAPRYSLGRLEEAYEAPHDFIPERWYSKPELIKDKRAFAPFSMGRNSCAGKKIAMSQMRLTIAILLSKYSISFAPGNSDKHLVEKDMRDQMTPLPGDLELVFKELETPIYT</sequence>
<evidence type="ECO:0000256" key="12">
    <source>
        <dbReference type="PIRSR" id="PIRSR602403-1"/>
    </source>
</evidence>
<dbReference type="Pfam" id="PF00067">
    <property type="entry name" value="p450"/>
    <property type="match status" value="1"/>
</dbReference>
<dbReference type="InterPro" id="IPR001128">
    <property type="entry name" value="Cyt_P450"/>
</dbReference>
<proteinExistence type="inferred from homology"/>
<keyword evidence="5 13" id="KW-0812">Transmembrane</keyword>
<organism evidence="14 15">
    <name type="scientific">Xylaria arbuscula</name>
    <dbReference type="NCBI Taxonomy" id="114810"/>
    <lineage>
        <taxon>Eukaryota</taxon>
        <taxon>Fungi</taxon>
        <taxon>Dikarya</taxon>
        <taxon>Ascomycota</taxon>
        <taxon>Pezizomycotina</taxon>
        <taxon>Sordariomycetes</taxon>
        <taxon>Xylariomycetidae</taxon>
        <taxon>Xylariales</taxon>
        <taxon>Xylariaceae</taxon>
        <taxon>Xylaria</taxon>
    </lineage>
</organism>
<dbReference type="GO" id="GO:0020037">
    <property type="term" value="F:heme binding"/>
    <property type="evidence" value="ECO:0007669"/>
    <property type="project" value="InterPro"/>
</dbReference>
<dbReference type="EMBL" id="JANPWZ010000304">
    <property type="protein sequence ID" value="KAJ3577828.1"/>
    <property type="molecule type" value="Genomic_DNA"/>
</dbReference>
<keyword evidence="11 13" id="KW-0472">Membrane</keyword>
<dbReference type="PANTHER" id="PTHR24305">
    <property type="entry name" value="CYTOCHROME P450"/>
    <property type="match status" value="1"/>
</dbReference>
<keyword evidence="6 12" id="KW-0479">Metal-binding</keyword>
<dbReference type="InterPro" id="IPR036396">
    <property type="entry name" value="Cyt_P450_sf"/>
</dbReference>
<evidence type="ECO:0000256" key="2">
    <source>
        <dbReference type="ARBA" id="ARBA00004370"/>
    </source>
</evidence>
<evidence type="ECO:0000313" key="14">
    <source>
        <dbReference type="EMBL" id="KAJ3577828.1"/>
    </source>
</evidence>
<feature type="binding site" description="axial binding residue" evidence="12">
    <location>
        <position position="472"/>
    </location>
    <ligand>
        <name>heme</name>
        <dbReference type="ChEBI" id="CHEBI:30413"/>
    </ligand>
    <ligandPart>
        <name>Fe</name>
        <dbReference type="ChEBI" id="CHEBI:18248"/>
    </ligandPart>
</feature>
<dbReference type="CDD" id="cd11061">
    <property type="entry name" value="CYP67-like"/>
    <property type="match status" value="1"/>
</dbReference>
<evidence type="ECO:0000256" key="5">
    <source>
        <dbReference type="ARBA" id="ARBA00022692"/>
    </source>
</evidence>
<keyword evidence="10" id="KW-0503">Monooxygenase</keyword>
<dbReference type="GO" id="GO:0005506">
    <property type="term" value="F:iron ion binding"/>
    <property type="evidence" value="ECO:0007669"/>
    <property type="project" value="InterPro"/>
</dbReference>
<dbReference type="AlphaFoldDB" id="A0A9W8NK51"/>
<evidence type="ECO:0000256" key="1">
    <source>
        <dbReference type="ARBA" id="ARBA00001971"/>
    </source>
</evidence>
<protein>
    <recommendedName>
        <fullName evidence="16">Cytochrome P450</fullName>
    </recommendedName>
</protein>
<dbReference type="InterPro" id="IPR002403">
    <property type="entry name" value="Cyt_P450_E_grp-IV"/>
</dbReference>
<feature type="transmembrane region" description="Helical" evidence="13">
    <location>
        <begin position="6"/>
        <end position="25"/>
    </location>
</feature>
<evidence type="ECO:0000256" key="13">
    <source>
        <dbReference type="SAM" id="Phobius"/>
    </source>
</evidence>
<comment type="cofactor">
    <cofactor evidence="1 12">
        <name>heme</name>
        <dbReference type="ChEBI" id="CHEBI:30413"/>
    </cofactor>
</comment>
<dbReference type="PRINTS" id="PR00465">
    <property type="entry name" value="EP450IV"/>
</dbReference>
<keyword evidence="9 12" id="KW-0408">Iron</keyword>
<feature type="transmembrane region" description="Helical" evidence="13">
    <location>
        <begin position="66"/>
        <end position="84"/>
    </location>
</feature>
<dbReference type="Proteomes" id="UP001148614">
    <property type="component" value="Unassembled WGS sequence"/>
</dbReference>
<evidence type="ECO:0000256" key="3">
    <source>
        <dbReference type="ARBA" id="ARBA00010617"/>
    </source>
</evidence>
<dbReference type="PANTHER" id="PTHR24305:SF112">
    <property type="entry name" value="L-ORNITHINE-N5-MONOOXYGENASE (EUROFUNG)"/>
    <property type="match status" value="1"/>
</dbReference>
<reference evidence="14" key="1">
    <citation type="submission" date="2022-07" db="EMBL/GenBank/DDBJ databases">
        <title>Genome Sequence of Xylaria arbuscula.</title>
        <authorList>
            <person name="Buettner E."/>
        </authorList>
    </citation>
    <scope>NUCLEOTIDE SEQUENCE</scope>
    <source>
        <strain evidence="14">VT107</strain>
    </source>
</reference>
<dbReference type="Gene3D" id="1.10.630.10">
    <property type="entry name" value="Cytochrome P450"/>
    <property type="match status" value="1"/>
</dbReference>
<evidence type="ECO:0000256" key="7">
    <source>
        <dbReference type="ARBA" id="ARBA00022989"/>
    </source>
</evidence>
<evidence type="ECO:0000256" key="6">
    <source>
        <dbReference type="ARBA" id="ARBA00022723"/>
    </source>
</evidence>
<evidence type="ECO:0000256" key="4">
    <source>
        <dbReference type="ARBA" id="ARBA00022617"/>
    </source>
</evidence>
<comment type="subcellular location">
    <subcellularLocation>
        <location evidence="2">Membrane</location>
    </subcellularLocation>
</comment>
<keyword evidence="15" id="KW-1185">Reference proteome</keyword>
<evidence type="ECO:0000256" key="10">
    <source>
        <dbReference type="ARBA" id="ARBA00023033"/>
    </source>
</evidence>
<keyword evidence="8" id="KW-0560">Oxidoreductase</keyword>
<comment type="similarity">
    <text evidence="3">Belongs to the cytochrome P450 family.</text>
</comment>
<evidence type="ECO:0000256" key="8">
    <source>
        <dbReference type="ARBA" id="ARBA00023002"/>
    </source>
</evidence>
<evidence type="ECO:0000313" key="15">
    <source>
        <dbReference type="Proteomes" id="UP001148614"/>
    </source>
</evidence>
<feature type="transmembrane region" description="Helical" evidence="13">
    <location>
        <begin position="37"/>
        <end position="60"/>
    </location>
</feature>